<dbReference type="CDD" id="cd00585">
    <property type="entry name" value="Peptidase_C1B"/>
    <property type="match status" value="1"/>
</dbReference>
<dbReference type="EMBL" id="AZCK01000001">
    <property type="protein sequence ID" value="KRK25068.1"/>
    <property type="molecule type" value="Genomic_DNA"/>
</dbReference>
<organism evidence="8 9">
    <name type="scientific">Apilactobacillus kunkeei DSM 12361 = ATCC 700308</name>
    <dbReference type="NCBI Taxonomy" id="1423768"/>
    <lineage>
        <taxon>Bacteria</taxon>
        <taxon>Bacillati</taxon>
        <taxon>Bacillota</taxon>
        <taxon>Bacilli</taxon>
        <taxon>Lactobacillales</taxon>
        <taxon>Lactobacillaceae</taxon>
        <taxon>Apilactobacillus</taxon>
    </lineage>
</organism>
<keyword evidence="2 5" id="KW-0645">Protease</keyword>
<dbReference type="InterPro" id="IPR000169">
    <property type="entry name" value="Pept_cys_AS"/>
</dbReference>
<accession>A0A0R1FT75</accession>
<comment type="caution">
    <text evidence="8">The sequence shown here is derived from an EMBL/GenBank/DDBJ whole genome shotgun (WGS) entry which is preliminary data.</text>
</comment>
<evidence type="ECO:0000313" key="9">
    <source>
        <dbReference type="Proteomes" id="UP000051794"/>
    </source>
</evidence>
<protein>
    <recommendedName>
        <fullName evidence="5">Aminopeptidase</fullName>
    </recommendedName>
</protein>
<reference evidence="8 9" key="1">
    <citation type="journal article" date="2015" name="Genome Announc.">
        <title>Expanding the biotechnology potential of lactobacilli through comparative genomics of 213 strains and associated genera.</title>
        <authorList>
            <person name="Sun Z."/>
            <person name="Harris H.M."/>
            <person name="McCann A."/>
            <person name="Guo C."/>
            <person name="Argimon S."/>
            <person name="Zhang W."/>
            <person name="Yang X."/>
            <person name="Jeffery I.B."/>
            <person name="Cooney J.C."/>
            <person name="Kagawa T.F."/>
            <person name="Liu W."/>
            <person name="Song Y."/>
            <person name="Salvetti E."/>
            <person name="Wrobel A."/>
            <person name="Rasinkangas P."/>
            <person name="Parkhill J."/>
            <person name="Rea M.C."/>
            <person name="O'Sullivan O."/>
            <person name="Ritari J."/>
            <person name="Douillard F.P."/>
            <person name="Paul Ross R."/>
            <person name="Yang R."/>
            <person name="Briner A.E."/>
            <person name="Felis G.E."/>
            <person name="de Vos W.M."/>
            <person name="Barrangou R."/>
            <person name="Klaenhammer T.R."/>
            <person name="Caufield P.W."/>
            <person name="Cui Y."/>
            <person name="Zhang H."/>
            <person name="O'Toole P.W."/>
        </authorList>
    </citation>
    <scope>NUCLEOTIDE SEQUENCE [LARGE SCALE GENOMIC DNA]</scope>
    <source>
        <strain evidence="8 9">DSM 12361</strain>
    </source>
</reference>
<dbReference type="Gene3D" id="3.90.70.10">
    <property type="entry name" value="Cysteine proteinases"/>
    <property type="match status" value="1"/>
</dbReference>
<dbReference type="PANTHER" id="PTHR10363:SF2">
    <property type="entry name" value="BLEOMYCIN HYDROLASE"/>
    <property type="match status" value="1"/>
</dbReference>
<dbReference type="PIRSF" id="PIRSF005700">
    <property type="entry name" value="PepC"/>
    <property type="match status" value="1"/>
</dbReference>
<comment type="subcellular location">
    <subcellularLocation>
        <location evidence="1">Cytoplasm</location>
    </subcellularLocation>
</comment>
<dbReference type="GO" id="GO:0043418">
    <property type="term" value="P:homocysteine catabolic process"/>
    <property type="evidence" value="ECO:0007669"/>
    <property type="project" value="TreeGrafter"/>
</dbReference>
<evidence type="ECO:0000256" key="6">
    <source>
        <dbReference type="PIRSR" id="PIRSR005700-1"/>
    </source>
</evidence>
<dbReference type="PROSITE" id="PS00639">
    <property type="entry name" value="THIOL_PROTEASE_HIS"/>
    <property type="match status" value="1"/>
</dbReference>
<evidence type="ECO:0000256" key="5">
    <source>
        <dbReference type="PIRNR" id="PIRNR005700"/>
    </source>
</evidence>
<dbReference type="GO" id="GO:0005737">
    <property type="term" value="C:cytoplasm"/>
    <property type="evidence" value="ECO:0007669"/>
    <property type="project" value="UniProtKB-SubCell"/>
</dbReference>
<dbReference type="InterPro" id="IPR038765">
    <property type="entry name" value="Papain-like_cys_pep_sf"/>
</dbReference>
<feature type="active site" evidence="6">
    <location>
        <position position="364"/>
    </location>
</feature>
<comment type="similarity">
    <text evidence="5">Belongs to the peptidase C1 family.</text>
</comment>
<evidence type="ECO:0000256" key="7">
    <source>
        <dbReference type="SAM" id="MobiDB-lite"/>
    </source>
</evidence>
<dbReference type="Pfam" id="PF03051">
    <property type="entry name" value="Peptidase_C1_2"/>
    <property type="match status" value="1"/>
</dbReference>
<evidence type="ECO:0000313" key="8">
    <source>
        <dbReference type="EMBL" id="KRK25068.1"/>
    </source>
</evidence>
<dbReference type="InterPro" id="IPR025660">
    <property type="entry name" value="Pept_his_AS"/>
</dbReference>
<dbReference type="SUPFAM" id="SSF54001">
    <property type="entry name" value="Cysteine proteinases"/>
    <property type="match status" value="1"/>
</dbReference>
<evidence type="ECO:0000256" key="1">
    <source>
        <dbReference type="ARBA" id="ARBA00004496"/>
    </source>
</evidence>
<feature type="active site" evidence="6">
    <location>
        <position position="385"/>
    </location>
</feature>
<feature type="region of interest" description="Disordered" evidence="7">
    <location>
        <begin position="424"/>
        <end position="447"/>
    </location>
</feature>
<name>A0A0R1FT75_9LACO</name>
<feature type="active site" evidence="6">
    <location>
        <position position="71"/>
    </location>
</feature>
<dbReference type="Proteomes" id="UP000051794">
    <property type="component" value="Unassembled WGS sequence"/>
</dbReference>
<dbReference type="InterPro" id="IPR004134">
    <property type="entry name" value="Peptidase_C1B"/>
</dbReference>
<keyword evidence="5" id="KW-0031">Aminopeptidase</keyword>
<dbReference type="PROSITE" id="PS00139">
    <property type="entry name" value="THIOL_PROTEASE_CYS"/>
    <property type="match status" value="1"/>
</dbReference>
<dbReference type="GO" id="GO:0006508">
    <property type="term" value="P:proteolysis"/>
    <property type="evidence" value="ECO:0007669"/>
    <property type="project" value="UniProtKB-KW"/>
</dbReference>
<dbReference type="GO" id="GO:0009636">
    <property type="term" value="P:response to toxic substance"/>
    <property type="evidence" value="ECO:0007669"/>
    <property type="project" value="TreeGrafter"/>
</dbReference>
<keyword evidence="4 5" id="KW-0788">Thiol protease</keyword>
<evidence type="ECO:0000256" key="3">
    <source>
        <dbReference type="ARBA" id="ARBA00022801"/>
    </source>
</evidence>
<gene>
    <name evidence="8" type="ORF">FD43_GL000014</name>
</gene>
<dbReference type="PANTHER" id="PTHR10363">
    <property type="entry name" value="BLEOMYCIN HYDROLASE"/>
    <property type="match status" value="1"/>
</dbReference>
<evidence type="ECO:0000256" key="4">
    <source>
        <dbReference type="ARBA" id="ARBA00022807"/>
    </source>
</evidence>
<dbReference type="PATRIC" id="fig|1423768.4.peg.14"/>
<evidence type="ECO:0000256" key="2">
    <source>
        <dbReference type="ARBA" id="ARBA00022670"/>
    </source>
</evidence>
<keyword evidence="3 5" id="KW-0378">Hydrolase</keyword>
<dbReference type="GO" id="GO:0070005">
    <property type="term" value="F:cysteine-type aminopeptidase activity"/>
    <property type="evidence" value="ECO:0007669"/>
    <property type="project" value="InterPro"/>
</dbReference>
<dbReference type="AlphaFoldDB" id="A0A0R1FT75"/>
<sequence>MMSKSISNENIQKYHNDLLNRTEAKVMQRAVSHNGINSSAANFEAEGNMKPNFSIEIDTGEVANQKHSGRCWIFAALNTMRHNLAKNFNLSGDFELSQIYTTFWDKFEKCNWFLENIIKTADEPLTSRRVSWLLDSPQQDGGQWDMLCAVIEKYGVVPQSAMVETALSNDTSELNAVLNQKLRMDAIQLRELASQNSSDIEKVKDEMLSEIYRVLVYSFGEPVSEFNFEYRDEKNEYHIDTDLTPKKFFDKYVNLNLEDYVSIINSPTLDKPYEKTYTIDMLGNVIDGRQVKHLNLEMDRLEELTITQLKNGESVWFGSDVSKESDRKKGIMDDNLYSKDELFDIDLLMSKDEQLDYHQSVMNHAMVITGVDIVDGQPTKWKVENSWGNQVGSKGYFVMSESWFRRFTYQVVINKKYLSEEDKKNQEQDPVVLDPWDPMGTLAFNEK</sequence>
<proteinExistence type="inferred from homology"/>